<dbReference type="GO" id="GO:0000172">
    <property type="term" value="C:ribonuclease MRP complex"/>
    <property type="evidence" value="ECO:0007669"/>
    <property type="project" value="InterPro"/>
</dbReference>
<dbReference type="Proteomes" id="UP000777482">
    <property type="component" value="Unassembled WGS sequence"/>
</dbReference>
<dbReference type="GO" id="GO:0042134">
    <property type="term" value="F:rRNA primary transcript binding"/>
    <property type="evidence" value="ECO:0007669"/>
    <property type="project" value="InterPro"/>
</dbReference>
<comment type="caution">
    <text evidence="2">The sequence shown here is derived from an EMBL/GenBank/DDBJ whole genome shotgun (WGS) entry which is preliminary data.</text>
</comment>
<evidence type="ECO:0000313" key="3">
    <source>
        <dbReference type="Proteomes" id="UP000777482"/>
    </source>
</evidence>
<accession>A0A9P7B987</accession>
<name>A0A9P7B987_RHOMI</name>
<sequence>MHTAVPRVARGPDLKLDPALGSVPLALPGLISSLRPIRRNAAQLADEAALLRRFMYKHKNQHKGQRWWKRIVEVDRCASRALEELSRWLAGFGMSPDNEDHGSIGRQELCRGLLAAPRVLLIVEKNVQVLLNCAGILEQLVDSRAFLAFALVVVALAARLHSLFGVLFDDLDRATATLSNLVEANKVYACAALQEPHLARLPRELRRFVPSDHAAPSSATLPTPASLDEASAKPIRKGADDLGSVVARPLASSRAPSSSKSATPSLPSRTISRTASPAATPRAPSVASETNASMQKNAAGELVGLGHVVERKKKSEEVGDPALVVPRKRSSTGSSEKPRDGPAVKKRVRADLAAGDVKQIPPGSAFPGGSLEAPEPRTTSDKAPVVKKKKKKKKKVKKDGDEIDDIFG</sequence>
<keyword evidence="3" id="KW-1185">Reference proteome</keyword>
<dbReference type="AlphaFoldDB" id="A0A9P7B987"/>
<reference evidence="2 3" key="1">
    <citation type="submission" date="2020-11" db="EMBL/GenBank/DDBJ databases">
        <title>Kefir isolates.</title>
        <authorList>
            <person name="Marcisauskas S."/>
            <person name="Kim Y."/>
            <person name="Blasche S."/>
        </authorList>
    </citation>
    <scope>NUCLEOTIDE SEQUENCE [LARGE SCALE GENOMIC DNA]</scope>
    <source>
        <strain evidence="2 3">KR</strain>
    </source>
</reference>
<organism evidence="2 3">
    <name type="scientific">Rhodotorula mucilaginosa</name>
    <name type="common">Yeast</name>
    <name type="synonym">Rhodotorula rubra</name>
    <dbReference type="NCBI Taxonomy" id="5537"/>
    <lineage>
        <taxon>Eukaryota</taxon>
        <taxon>Fungi</taxon>
        <taxon>Dikarya</taxon>
        <taxon>Basidiomycota</taxon>
        <taxon>Pucciniomycotina</taxon>
        <taxon>Microbotryomycetes</taxon>
        <taxon>Sporidiobolales</taxon>
        <taxon>Sporidiobolaceae</taxon>
        <taxon>Rhodotorula</taxon>
    </lineage>
</organism>
<dbReference type="GO" id="GO:0000466">
    <property type="term" value="P:maturation of 5.8S rRNA from tricistronic rRNA transcript (SSU-rRNA, 5.8S rRNA, LSU-rRNA)"/>
    <property type="evidence" value="ECO:0007669"/>
    <property type="project" value="TreeGrafter"/>
</dbReference>
<feature type="region of interest" description="Disordered" evidence="1">
    <location>
        <begin position="312"/>
        <end position="408"/>
    </location>
</feature>
<feature type="compositionally biased region" description="Basic residues" evidence="1">
    <location>
        <begin position="385"/>
        <end position="397"/>
    </location>
</feature>
<feature type="region of interest" description="Disordered" evidence="1">
    <location>
        <begin position="249"/>
        <end position="292"/>
    </location>
</feature>
<dbReference type="OrthoDB" id="114080at2759"/>
<evidence type="ECO:0008006" key="4">
    <source>
        <dbReference type="Google" id="ProtNLM"/>
    </source>
</evidence>
<dbReference type="PANTHER" id="PTHR37792:SF1">
    <property type="entry name" value="RIBONUCLEASE MRP PROTEIN SUBUNIT RMP1"/>
    <property type="match status" value="1"/>
</dbReference>
<proteinExistence type="predicted"/>
<dbReference type="InterPro" id="IPR047205">
    <property type="entry name" value="RMP1"/>
</dbReference>
<feature type="compositionally biased region" description="Low complexity" evidence="1">
    <location>
        <begin position="249"/>
        <end position="288"/>
    </location>
</feature>
<gene>
    <name evidence="2" type="ORF">C6P46_002589</name>
</gene>
<evidence type="ECO:0000313" key="2">
    <source>
        <dbReference type="EMBL" id="KAG0667177.1"/>
    </source>
</evidence>
<dbReference type="GO" id="GO:0000294">
    <property type="term" value="P:nuclear-transcribed mRNA catabolic process, RNase MRP-dependent"/>
    <property type="evidence" value="ECO:0007669"/>
    <property type="project" value="TreeGrafter"/>
</dbReference>
<evidence type="ECO:0000256" key="1">
    <source>
        <dbReference type="SAM" id="MobiDB-lite"/>
    </source>
</evidence>
<dbReference type="EMBL" id="PUHQ01000002">
    <property type="protein sequence ID" value="KAG0667177.1"/>
    <property type="molecule type" value="Genomic_DNA"/>
</dbReference>
<protein>
    <recommendedName>
        <fullName evidence="4">Nucleolus and neural progenitor protein-like N-terminal domain-containing protein</fullName>
    </recommendedName>
</protein>
<dbReference type="PANTHER" id="PTHR37792">
    <property type="entry name" value="RIBONUCLEASE MRP PROTEIN SUBUNIT RMP1"/>
    <property type="match status" value="1"/>
</dbReference>